<organism evidence="1 2">
    <name type="scientific">Amycolatopsis alkalitolerans</name>
    <dbReference type="NCBI Taxonomy" id="2547244"/>
    <lineage>
        <taxon>Bacteria</taxon>
        <taxon>Bacillati</taxon>
        <taxon>Actinomycetota</taxon>
        <taxon>Actinomycetes</taxon>
        <taxon>Pseudonocardiales</taxon>
        <taxon>Pseudonocardiaceae</taxon>
        <taxon>Amycolatopsis</taxon>
    </lineage>
</organism>
<comment type="caution">
    <text evidence="1">The sequence shown here is derived from an EMBL/GenBank/DDBJ whole genome shotgun (WGS) entry which is preliminary data.</text>
</comment>
<accession>A0A5C4LZZ2</accession>
<name>A0A5C4LZZ2_9PSEU</name>
<dbReference type="RefSeq" id="WP_139098366.1">
    <property type="nucleotide sequence ID" value="NZ_VDFW01000018.1"/>
</dbReference>
<dbReference type="OrthoDB" id="4143660at2"/>
<dbReference type="Proteomes" id="UP000305546">
    <property type="component" value="Unassembled WGS sequence"/>
</dbReference>
<proteinExistence type="predicted"/>
<sequence>MTIPPDIFADLGANQQNLLRVIYGPAQEHGRWPHWRHVDSIYSQTGKNTLDVLHSLPTIWPVSSQMPRYGLVRYNDQIIRDDTVIRLTVAAALQLPEFQRVGEDFVHALQVFIDEVSAPSTNPFEVEPITITNEDLGQRIPFSPAFDRLMPDLLWNEPIGLASGSREPITGKWELTLHREGLKQLQGVKDLKDYVERVVAWVQQIPDRVVPSVVPASVAVPVRNSYVDQALIDKLEAAQAGTKWNLKKLLQLLRELNENYASENVYACHALLRAILDHVPPIFGQPNFGSVASQYRPRSSDKKYSENLEKFRLQADDAMHRQVREREDILQFDDLPLRAWVNRLVDEVIAILESDAPSA</sequence>
<keyword evidence="2" id="KW-1185">Reference proteome</keyword>
<gene>
    <name evidence="1" type="ORF">FG385_20395</name>
</gene>
<reference evidence="1 2" key="1">
    <citation type="submission" date="2019-06" db="EMBL/GenBank/DDBJ databases">
        <title>Amycolatopsis alkalitolerans sp. nov., isolated from Gastrodia elata Blume.</title>
        <authorList>
            <person name="Narsing Rao M.P."/>
            <person name="Li W.J."/>
        </authorList>
    </citation>
    <scope>NUCLEOTIDE SEQUENCE [LARGE SCALE GENOMIC DNA]</scope>
    <source>
        <strain evidence="1 2">SYSUP0005</strain>
    </source>
</reference>
<evidence type="ECO:0000313" key="1">
    <source>
        <dbReference type="EMBL" id="TNC23726.1"/>
    </source>
</evidence>
<dbReference type="AlphaFoldDB" id="A0A5C4LZZ2"/>
<evidence type="ECO:0000313" key="2">
    <source>
        <dbReference type="Proteomes" id="UP000305546"/>
    </source>
</evidence>
<dbReference type="EMBL" id="VDFW01000018">
    <property type="protein sequence ID" value="TNC23726.1"/>
    <property type="molecule type" value="Genomic_DNA"/>
</dbReference>
<protein>
    <submittedName>
        <fullName evidence="1">Uncharacterized protein</fullName>
    </submittedName>
</protein>